<organism evidence="6">
    <name type="scientific">Blastobotrys adeninivorans</name>
    <name type="common">Yeast</name>
    <name type="synonym">Arxula adeninivorans</name>
    <dbReference type="NCBI Taxonomy" id="409370"/>
    <lineage>
        <taxon>Eukaryota</taxon>
        <taxon>Fungi</taxon>
        <taxon>Dikarya</taxon>
        <taxon>Ascomycota</taxon>
        <taxon>Saccharomycotina</taxon>
        <taxon>Dipodascomycetes</taxon>
        <taxon>Dipodascales</taxon>
        <taxon>Trichomonascaceae</taxon>
        <taxon>Blastobotrys</taxon>
    </lineage>
</organism>
<dbReference type="InterPro" id="IPR010591">
    <property type="entry name" value="ATP11"/>
</dbReference>
<keyword evidence="3" id="KW-0809">Transit peptide</keyword>
<evidence type="ECO:0000313" key="6">
    <source>
        <dbReference type="EMBL" id="CDP38691.1"/>
    </source>
</evidence>
<dbReference type="AlphaFoldDB" id="A0A060THS8"/>
<evidence type="ECO:0000256" key="5">
    <source>
        <dbReference type="SAM" id="MobiDB-lite"/>
    </source>
</evidence>
<dbReference type="PANTHER" id="PTHR13126:SF0">
    <property type="entry name" value="ATP SYNTHASE MITOCHONDRIAL F1 COMPLEX ASSEMBLY FACTOR 1"/>
    <property type="match status" value="1"/>
</dbReference>
<reference evidence="6" key="2">
    <citation type="submission" date="2014-06" db="EMBL/GenBank/DDBJ databases">
        <title>The complete genome of Blastobotrys (Arxula) adeninivorans LS3 - a yeast of biotechnological interest.</title>
        <authorList>
            <person name="Kunze G."/>
            <person name="Gaillardin C."/>
            <person name="Czernicka M."/>
            <person name="Durrens P."/>
            <person name="Martin T."/>
            <person name="Boer E."/>
            <person name="Gabaldon T."/>
            <person name="Cruz J."/>
            <person name="Talla E."/>
            <person name="Marck C."/>
            <person name="Goffeau A."/>
            <person name="Barbe V."/>
            <person name="Baret P."/>
            <person name="Baronian K."/>
            <person name="Beier S."/>
            <person name="Bleykasten C."/>
            <person name="Bode R."/>
            <person name="Casaregola S."/>
            <person name="Despons L."/>
            <person name="Fairhead C."/>
            <person name="Giersberg M."/>
            <person name="Gierski P."/>
            <person name="Hahnel U."/>
            <person name="Hartmann A."/>
            <person name="Jankowska D."/>
            <person name="Jubin C."/>
            <person name="Jung P."/>
            <person name="Lafontaine I."/>
            <person name="Leh-Louis V."/>
            <person name="Lemaire M."/>
            <person name="Marcet-Houben M."/>
            <person name="Mascher M."/>
            <person name="Morel G."/>
            <person name="Richard G.-F."/>
            <person name="Riechen J."/>
            <person name="Sacerdot C."/>
            <person name="Sarkar A."/>
            <person name="Savel G."/>
            <person name="Schacherer J."/>
            <person name="Sherman D."/>
            <person name="Straub M.-L."/>
            <person name="Stein N."/>
            <person name="Thierry A."/>
            <person name="Trautwein-Schult A."/>
            <person name="Westhof E."/>
            <person name="Worch S."/>
            <person name="Dujon B."/>
            <person name="Souciet J.-L."/>
            <person name="Wincker P."/>
            <person name="Scholz U."/>
            <person name="Neuveglise N."/>
        </authorList>
    </citation>
    <scope>NUCLEOTIDE SEQUENCE</scope>
    <source>
        <strain evidence="6">LS3</strain>
    </source>
</reference>
<dbReference type="Pfam" id="PF06644">
    <property type="entry name" value="ATP11"/>
    <property type="match status" value="1"/>
</dbReference>
<reference evidence="6" key="1">
    <citation type="submission" date="2014-02" db="EMBL/GenBank/DDBJ databases">
        <authorList>
            <person name="Genoscope - CEA"/>
        </authorList>
    </citation>
    <scope>NUCLEOTIDE SEQUENCE</scope>
    <source>
        <strain evidence="6">LS3</strain>
    </source>
</reference>
<evidence type="ECO:0000256" key="3">
    <source>
        <dbReference type="ARBA" id="ARBA00022946"/>
    </source>
</evidence>
<dbReference type="PhylomeDB" id="A0A060THS8"/>
<proteinExistence type="inferred from homology"/>
<dbReference type="GO" id="GO:0005739">
    <property type="term" value="C:mitochondrion"/>
    <property type="evidence" value="ECO:0007669"/>
    <property type="project" value="UniProtKB-SubCell"/>
</dbReference>
<comment type="subcellular location">
    <subcellularLocation>
        <location evidence="1">Mitochondrion</location>
    </subcellularLocation>
</comment>
<evidence type="ECO:0000256" key="1">
    <source>
        <dbReference type="ARBA" id="ARBA00004173"/>
    </source>
</evidence>
<gene>
    <name evidence="6" type="ORF">GNLVRS02_ARAD1D40326g</name>
</gene>
<evidence type="ECO:0000256" key="2">
    <source>
        <dbReference type="ARBA" id="ARBA00009116"/>
    </source>
</evidence>
<feature type="compositionally biased region" description="Basic and acidic residues" evidence="5">
    <location>
        <begin position="88"/>
        <end position="97"/>
    </location>
</feature>
<sequence length="308" mass="34701">MSNCKMMFRRAFVPVTRAVRVPTSKALRASVSVRWNSSDPFLKYQEKLEQKAKERGLDSVEALREALKEDLKKKRAELGKVPDSVRIQPKDEQKNESGAEGAGAAATRGPRKDIPDLPKADIKSLDSFIDVEKLQLHDGKEIELIWKARFANKDKQLCGAINGITFSRIYKNARLNPSFVLPLSHEEQGVELHYAQWAFVGPYTMHCMITSVAEYKLHQEYARPHTTVMIHSNLLADKNLALMNAAVERDSNLSQDQGALLVLNLQRFYGADESTDSGRRKVEMLQHFTTGSPDFSPEALITETETLD</sequence>
<evidence type="ECO:0000256" key="4">
    <source>
        <dbReference type="ARBA" id="ARBA00023128"/>
    </source>
</evidence>
<keyword evidence="4" id="KW-0496">Mitochondrion</keyword>
<comment type="similarity">
    <text evidence="2">Belongs to the ATP11 family.</text>
</comment>
<dbReference type="PANTHER" id="PTHR13126">
    <property type="entry name" value="CHAPERONE ATP11"/>
    <property type="match status" value="1"/>
</dbReference>
<protein>
    <submittedName>
        <fullName evidence="6">ARAD1D40326p</fullName>
    </submittedName>
</protein>
<dbReference type="EMBL" id="HG937694">
    <property type="protein sequence ID" value="CDP38691.1"/>
    <property type="molecule type" value="Genomic_DNA"/>
</dbReference>
<dbReference type="GO" id="GO:0033615">
    <property type="term" value="P:mitochondrial proton-transporting ATP synthase complex assembly"/>
    <property type="evidence" value="ECO:0007669"/>
    <property type="project" value="TreeGrafter"/>
</dbReference>
<accession>A0A060THS8</accession>
<name>A0A060THS8_BLAAD</name>
<feature type="region of interest" description="Disordered" evidence="5">
    <location>
        <begin position="80"/>
        <end position="116"/>
    </location>
</feature>